<keyword evidence="2" id="KW-1185">Reference proteome</keyword>
<dbReference type="SFLD" id="SFLDG01129">
    <property type="entry name" value="C1.5:_HAD__Beta-PGM__Phosphata"/>
    <property type="match status" value="1"/>
</dbReference>
<dbReference type="Gene3D" id="3.40.50.1000">
    <property type="entry name" value="HAD superfamily/HAD-like"/>
    <property type="match status" value="1"/>
</dbReference>
<dbReference type="GO" id="GO:0004713">
    <property type="term" value="F:protein tyrosine kinase activity"/>
    <property type="evidence" value="ECO:0007669"/>
    <property type="project" value="TreeGrafter"/>
</dbReference>
<dbReference type="InterPro" id="IPR023198">
    <property type="entry name" value="PGP-like_dom2"/>
</dbReference>
<protein>
    <submittedName>
        <fullName evidence="1">Phosphoglycolate phosphatase</fullName>
    </submittedName>
</protein>
<dbReference type="SFLD" id="SFLDS00003">
    <property type="entry name" value="Haloacid_Dehalogenase"/>
    <property type="match status" value="1"/>
</dbReference>
<comment type="caution">
    <text evidence="1">The sequence shown here is derived from an EMBL/GenBank/DDBJ whole genome shotgun (WGS) entry which is preliminary data.</text>
</comment>
<dbReference type="SUPFAM" id="SSF56784">
    <property type="entry name" value="HAD-like"/>
    <property type="match status" value="1"/>
</dbReference>
<name>A0A6A0BBX1_9LACT</name>
<dbReference type="Pfam" id="PF13419">
    <property type="entry name" value="HAD_2"/>
    <property type="match status" value="1"/>
</dbReference>
<dbReference type="PANTHER" id="PTHR43434">
    <property type="entry name" value="PHOSPHOGLYCOLATE PHOSPHATASE"/>
    <property type="match status" value="1"/>
</dbReference>
<dbReference type="RefSeq" id="WP_172207631.1">
    <property type="nucleotide sequence ID" value="NZ_BLLI01000007.1"/>
</dbReference>
<gene>
    <name evidence="1" type="ORF">Hs30E_04350</name>
</gene>
<dbReference type="NCBIfam" id="TIGR01549">
    <property type="entry name" value="HAD-SF-IA-v1"/>
    <property type="match status" value="1"/>
</dbReference>
<dbReference type="InterPro" id="IPR036412">
    <property type="entry name" value="HAD-like_sf"/>
</dbReference>
<dbReference type="AlphaFoldDB" id="A0A6A0BBX1"/>
<dbReference type="InterPro" id="IPR041492">
    <property type="entry name" value="HAD_2"/>
</dbReference>
<dbReference type="InterPro" id="IPR050155">
    <property type="entry name" value="HAD-like_hydrolase_sf"/>
</dbReference>
<dbReference type="EMBL" id="BLLI01000007">
    <property type="protein sequence ID" value="GFH41884.1"/>
    <property type="molecule type" value="Genomic_DNA"/>
</dbReference>
<dbReference type="Gene3D" id="1.10.150.240">
    <property type="entry name" value="Putative phosphatase, domain 2"/>
    <property type="match status" value="1"/>
</dbReference>
<reference evidence="1 2" key="1">
    <citation type="submission" date="2020-02" db="EMBL/GenBank/DDBJ databases">
        <title>Draft genome sequence of Lactococcus sp. Hs30E4-3.</title>
        <authorList>
            <person name="Noda S."/>
            <person name="Yuki M."/>
            <person name="Ohkuma M."/>
        </authorList>
    </citation>
    <scope>NUCLEOTIDE SEQUENCE [LARGE SCALE GENOMIC DNA]</scope>
    <source>
        <strain evidence="1 2">Hs30E4-3</strain>
    </source>
</reference>
<proteinExistence type="predicted"/>
<dbReference type="InterPro" id="IPR006439">
    <property type="entry name" value="HAD-SF_hydro_IA"/>
</dbReference>
<sequence>MYKAIIWDLDGTLIDTSLGIFNSVRYTEQKMNLIPLSDEKLVEYIGPKLLDSYVKQFSLNKITAEKAVVFHREYGNKKGIYESKVYPGIAEILKVLHKKGVKMAVATMKPEEMALKILTHFDLAQYFDEIIGMDSENTRNKKINIEIALNRMEVISNETLMIGDSEHDAKGASDTDVDFVAVTYGFGMKSEREILDSKAKFIIEGADDLNQLLTLTC</sequence>
<dbReference type="GO" id="GO:0005829">
    <property type="term" value="C:cytosol"/>
    <property type="evidence" value="ECO:0007669"/>
    <property type="project" value="TreeGrafter"/>
</dbReference>
<organism evidence="1 2">
    <name type="scientific">Pseudolactococcus hodotermopsidis</name>
    <dbReference type="NCBI Taxonomy" id="2709157"/>
    <lineage>
        <taxon>Bacteria</taxon>
        <taxon>Bacillati</taxon>
        <taxon>Bacillota</taxon>
        <taxon>Bacilli</taxon>
        <taxon>Lactobacillales</taxon>
        <taxon>Streptococcaceae</taxon>
        <taxon>Pseudolactococcus</taxon>
    </lineage>
</organism>
<dbReference type="PANTHER" id="PTHR43434:SF20">
    <property type="entry name" value="5'-NUCLEOTIDASE"/>
    <property type="match status" value="1"/>
</dbReference>
<dbReference type="InterPro" id="IPR023214">
    <property type="entry name" value="HAD_sf"/>
</dbReference>
<evidence type="ECO:0000313" key="2">
    <source>
        <dbReference type="Proteomes" id="UP000480303"/>
    </source>
</evidence>
<dbReference type="Proteomes" id="UP000480303">
    <property type="component" value="Unassembled WGS sequence"/>
</dbReference>
<accession>A0A6A0BBX1</accession>
<evidence type="ECO:0000313" key="1">
    <source>
        <dbReference type="EMBL" id="GFH41884.1"/>
    </source>
</evidence>